<evidence type="ECO:0000313" key="2">
    <source>
        <dbReference type="EMBL" id="CAG9814591.1"/>
    </source>
</evidence>
<dbReference type="OrthoDB" id="6754550at2759"/>
<dbReference type="EMBL" id="OU896717">
    <property type="protein sequence ID" value="CAG9814591.1"/>
    <property type="molecule type" value="Genomic_DNA"/>
</dbReference>
<accession>A0A9N9SC19</accession>
<name>A0A9N9SC19_PHACE</name>
<reference evidence="2" key="2">
    <citation type="submission" date="2022-10" db="EMBL/GenBank/DDBJ databases">
        <authorList>
            <consortium name="ENA_rothamsted_submissions"/>
            <consortium name="culmorum"/>
            <person name="King R."/>
        </authorList>
    </citation>
    <scope>NUCLEOTIDE SEQUENCE</scope>
</reference>
<evidence type="ECO:0000313" key="3">
    <source>
        <dbReference type="Proteomes" id="UP001153737"/>
    </source>
</evidence>
<evidence type="ECO:0000256" key="1">
    <source>
        <dbReference type="SAM" id="MobiDB-lite"/>
    </source>
</evidence>
<dbReference type="Proteomes" id="UP001153737">
    <property type="component" value="Chromosome 11"/>
</dbReference>
<keyword evidence="3" id="KW-1185">Reference proteome</keyword>
<dbReference type="AlphaFoldDB" id="A0A9N9SC19"/>
<organism evidence="2 3">
    <name type="scientific">Phaedon cochleariae</name>
    <name type="common">Mustard beetle</name>
    <dbReference type="NCBI Taxonomy" id="80249"/>
    <lineage>
        <taxon>Eukaryota</taxon>
        <taxon>Metazoa</taxon>
        <taxon>Ecdysozoa</taxon>
        <taxon>Arthropoda</taxon>
        <taxon>Hexapoda</taxon>
        <taxon>Insecta</taxon>
        <taxon>Pterygota</taxon>
        <taxon>Neoptera</taxon>
        <taxon>Endopterygota</taxon>
        <taxon>Coleoptera</taxon>
        <taxon>Polyphaga</taxon>
        <taxon>Cucujiformia</taxon>
        <taxon>Chrysomeloidea</taxon>
        <taxon>Chrysomelidae</taxon>
        <taxon>Chrysomelinae</taxon>
        <taxon>Chrysomelini</taxon>
        <taxon>Phaedon</taxon>
    </lineage>
</organism>
<protein>
    <submittedName>
        <fullName evidence="2">Uncharacterized protein</fullName>
    </submittedName>
</protein>
<feature type="compositionally biased region" description="Low complexity" evidence="1">
    <location>
        <begin position="48"/>
        <end position="73"/>
    </location>
</feature>
<feature type="compositionally biased region" description="Low complexity" evidence="1">
    <location>
        <begin position="1"/>
        <end position="11"/>
    </location>
</feature>
<feature type="region of interest" description="Disordered" evidence="1">
    <location>
        <begin position="1"/>
        <end position="27"/>
    </location>
</feature>
<feature type="region of interest" description="Disordered" evidence="1">
    <location>
        <begin position="47"/>
        <end position="73"/>
    </location>
</feature>
<proteinExistence type="predicted"/>
<gene>
    <name evidence="2" type="ORF">PHAECO_LOCUS2421</name>
</gene>
<reference evidence="2" key="1">
    <citation type="submission" date="2022-01" db="EMBL/GenBank/DDBJ databases">
        <authorList>
            <person name="King R."/>
        </authorList>
    </citation>
    <scope>NUCLEOTIDE SEQUENCE</scope>
</reference>
<sequence length="215" mass="24305">MATRSTSSTPHPQTPPSPILSNDDSLESNTSYADATMLHKITKTLDFSSPLKTNNNTSTPNPLPTSSSNNTNTYTQQTFNLRSLPSKYRFQKELYNLLNSHEILRNQILFLKANLNQTALLKTTSNVTQSQLETKLKSATGENSIRVILLNPRNLPNKKPQTTRNPTFSMVIKGVHKDITKEDLEESFKEINFPTIEFWRITSRATNQPTTLIRP</sequence>